<evidence type="ECO:0000259" key="6">
    <source>
        <dbReference type="PROSITE" id="PS51934"/>
    </source>
</evidence>
<dbReference type="Proteomes" id="UP001432027">
    <property type="component" value="Unassembled WGS sequence"/>
</dbReference>
<feature type="non-terminal residue" evidence="7">
    <location>
        <position position="1"/>
    </location>
</feature>
<dbReference type="EMBL" id="BTSX01000001">
    <property type="protein sequence ID" value="GMS81800.1"/>
    <property type="molecule type" value="Genomic_DNA"/>
</dbReference>
<protein>
    <recommendedName>
        <fullName evidence="6">LRAT domain-containing protein</fullName>
    </recommendedName>
</protein>
<dbReference type="EMBL" id="BTSX01000001">
    <property type="protein sequence ID" value="GMS81802.1"/>
    <property type="molecule type" value="Genomic_DNA"/>
</dbReference>
<keyword evidence="4" id="KW-0443">Lipid metabolism</keyword>
<dbReference type="Gene3D" id="3.90.1720.10">
    <property type="entry name" value="endopeptidase domain like (from Nostoc punctiforme)"/>
    <property type="match status" value="1"/>
</dbReference>
<keyword evidence="2" id="KW-0808">Transferase</keyword>
<organism evidence="7 9">
    <name type="scientific">Pristionchus entomophagus</name>
    <dbReference type="NCBI Taxonomy" id="358040"/>
    <lineage>
        <taxon>Eukaryota</taxon>
        <taxon>Metazoa</taxon>
        <taxon>Ecdysozoa</taxon>
        <taxon>Nematoda</taxon>
        <taxon>Chromadorea</taxon>
        <taxon>Rhabditida</taxon>
        <taxon>Rhabditina</taxon>
        <taxon>Diplogasteromorpha</taxon>
        <taxon>Diplogasteroidea</taxon>
        <taxon>Neodiplogasteridae</taxon>
        <taxon>Pristionchus</taxon>
    </lineage>
</organism>
<dbReference type="PROSITE" id="PS51934">
    <property type="entry name" value="LRAT"/>
    <property type="match status" value="1"/>
</dbReference>
<evidence type="ECO:0000256" key="2">
    <source>
        <dbReference type="ARBA" id="ARBA00022679"/>
    </source>
</evidence>
<evidence type="ECO:0000256" key="1">
    <source>
        <dbReference type="ARBA" id="ARBA00007824"/>
    </source>
</evidence>
<proteinExistence type="inferred from homology"/>
<dbReference type="AlphaFoldDB" id="A0AAV5SFZ5"/>
<dbReference type="GO" id="GO:0070292">
    <property type="term" value="P:N-acylphosphatidylethanolamine metabolic process"/>
    <property type="evidence" value="ECO:0007669"/>
    <property type="project" value="TreeGrafter"/>
</dbReference>
<dbReference type="GO" id="GO:0004623">
    <property type="term" value="F:phospholipase A2 activity"/>
    <property type="evidence" value="ECO:0007669"/>
    <property type="project" value="TreeGrafter"/>
</dbReference>
<dbReference type="InterPro" id="IPR007053">
    <property type="entry name" value="LRAT_dom"/>
</dbReference>
<dbReference type="GO" id="GO:0016410">
    <property type="term" value="F:N-acyltransferase activity"/>
    <property type="evidence" value="ECO:0007669"/>
    <property type="project" value="TreeGrafter"/>
</dbReference>
<dbReference type="GO" id="GO:0005737">
    <property type="term" value="C:cytoplasm"/>
    <property type="evidence" value="ECO:0007669"/>
    <property type="project" value="TreeGrafter"/>
</dbReference>
<evidence type="ECO:0000256" key="3">
    <source>
        <dbReference type="ARBA" id="ARBA00022801"/>
    </source>
</evidence>
<evidence type="ECO:0000256" key="5">
    <source>
        <dbReference type="SAM" id="MobiDB-lite"/>
    </source>
</evidence>
<keyword evidence="9" id="KW-1185">Reference proteome</keyword>
<dbReference type="Pfam" id="PF04970">
    <property type="entry name" value="LRAT"/>
    <property type="match status" value="1"/>
</dbReference>
<comment type="similarity">
    <text evidence="1">Belongs to the H-rev107 family.</text>
</comment>
<feature type="domain" description="LRAT" evidence="6">
    <location>
        <begin position="217"/>
        <end position="339"/>
    </location>
</feature>
<name>A0AAV5SFZ5_9BILA</name>
<evidence type="ECO:0000256" key="4">
    <source>
        <dbReference type="ARBA" id="ARBA00023098"/>
    </source>
</evidence>
<evidence type="ECO:0000313" key="8">
    <source>
        <dbReference type="EMBL" id="GMS81802.1"/>
    </source>
</evidence>
<comment type="caution">
    <text evidence="7">The sequence shown here is derived from an EMBL/GenBank/DDBJ whole genome shotgun (WGS) entry which is preliminary data.</text>
</comment>
<dbReference type="PANTHER" id="PTHR13943">
    <property type="entry name" value="HRAS-LIKE SUPPRESSOR - RELATED"/>
    <property type="match status" value="1"/>
</dbReference>
<dbReference type="GO" id="GO:0008970">
    <property type="term" value="F:phospholipase A1 activity"/>
    <property type="evidence" value="ECO:0007669"/>
    <property type="project" value="TreeGrafter"/>
</dbReference>
<accession>A0AAV5SFZ5</accession>
<sequence length="343" mass="38994">KRSIAMVKEDTIDILKKQIDGWKLQIEGLYTEIYPISTGIGKRVLGFGEAQPLAARVLQLNIEINVHAQNAYRVALEMDRLVTPDDRRASVIKKILQFVTQSFVEVSNEALKLAKKAMLNLSNIVDGANVLTVMMELAPLALTKEESNELKKSRDHHFKQYEKLSSEYEKESRRGGPREQTRRVERKSTYIPDAYEGAFHHYDNAKDPSRIFPGDLLEIRSMKVYKHWAVVVEVRDGEVIIAHALGGRLSASGNNFGISSALNGTGKITEETLAAYLQRNSNCRFRVNNGWDAHWEPKHFNEIILRAKIQVDLEKYNALFANCEHFANDCRYGRKYSSQVIGV</sequence>
<reference evidence="7" key="1">
    <citation type="submission" date="2023-10" db="EMBL/GenBank/DDBJ databases">
        <title>Genome assembly of Pristionchus species.</title>
        <authorList>
            <person name="Yoshida K."/>
            <person name="Sommer R.J."/>
        </authorList>
    </citation>
    <scope>NUCLEOTIDE SEQUENCE</scope>
    <source>
        <strain evidence="7">RS0144</strain>
    </source>
</reference>
<dbReference type="PANTHER" id="PTHR13943:SF77">
    <property type="entry name" value="LRAT DOMAIN-CONTAINING PROTEIN"/>
    <property type="match status" value="1"/>
</dbReference>
<dbReference type="InterPro" id="IPR051496">
    <property type="entry name" value="H-rev107_PLA/AT"/>
</dbReference>
<gene>
    <name evidence="7" type="ORF">PENTCL1PPCAC_3975</name>
    <name evidence="8" type="ORF">PENTCL1PPCAC_3977</name>
</gene>
<keyword evidence="3" id="KW-0378">Hydrolase</keyword>
<evidence type="ECO:0000313" key="7">
    <source>
        <dbReference type="EMBL" id="GMS81800.1"/>
    </source>
</evidence>
<evidence type="ECO:0000313" key="9">
    <source>
        <dbReference type="Proteomes" id="UP001432027"/>
    </source>
</evidence>
<feature type="region of interest" description="Disordered" evidence="5">
    <location>
        <begin position="161"/>
        <end position="187"/>
    </location>
</feature>